<evidence type="ECO:0000313" key="2">
    <source>
        <dbReference type="EMBL" id="CAD8185394.1"/>
    </source>
</evidence>
<feature type="region of interest" description="Disordered" evidence="1">
    <location>
        <begin position="1"/>
        <end position="112"/>
    </location>
</feature>
<dbReference type="OMA" id="SPRQNQF"/>
<proteinExistence type="predicted"/>
<comment type="caution">
    <text evidence="2">The sequence shown here is derived from an EMBL/GenBank/DDBJ whole genome shotgun (WGS) entry which is preliminary data.</text>
</comment>
<keyword evidence="3" id="KW-1185">Reference proteome</keyword>
<gene>
    <name evidence="2" type="ORF">POCTA_138.1.T0850152</name>
</gene>
<dbReference type="AlphaFoldDB" id="A0A8S1W5Z1"/>
<feature type="region of interest" description="Disordered" evidence="1">
    <location>
        <begin position="260"/>
        <end position="282"/>
    </location>
</feature>
<feature type="compositionally biased region" description="Polar residues" evidence="1">
    <location>
        <begin position="21"/>
        <end position="58"/>
    </location>
</feature>
<protein>
    <submittedName>
        <fullName evidence="2">Uncharacterized protein</fullName>
    </submittedName>
</protein>
<accession>A0A8S1W5Z1</accession>
<dbReference type="Proteomes" id="UP000683925">
    <property type="component" value="Unassembled WGS sequence"/>
</dbReference>
<feature type="compositionally biased region" description="Low complexity" evidence="1">
    <location>
        <begin position="97"/>
        <end position="112"/>
    </location>
</feature>
<organism evidence="2 3">
    <name type="scientific">Paramecium octaurelia</name>
    <dbReference type="NCBI Taxonomy" id="43137"/>
    <lineage>
        <taxon>Eukaryota</taxon>
        <taxon>Sar</taxon>
        <taxon>Alveolata</taxon>
        <taxon>Ciliophora</taxon>
        <taxon>Intramacronucleata</taxon>
        <taxon>Oligohymenophorea</taxon>
        <taxon>Peniculida</taxon>
        <taxon>Parameciidae</taxon>
        <taxon>Paramecium</taxon>
    </lineage>
</organism>
<feature type="compositionally biased region" description="Low complexity" evidence="1">
    <location>
        <begin position="59"/>
        <end position="71"/>
    </location>
</feature>
<evidence type="ECO:0000256" key="1">
    <source>
        <dbReference type="SAM" id="MobiDB-lite"/>
    </source>
</evidence>
<feature type="compositionally biased region" description="Polar residues" evidence="1">
    <location>
        <begin position="72"/>
        <end position="96"/>
    </location>
</feature>
<evidence type="ECO:0000313" key="3">
    <source>
        <dbReference type="Proteomes" id="UP000683925"/>
    </source>
</evidence>
<sequence length="282" mass="32951">MYSTDPRLQQQFGQQTNQFQVSPRQNQFVQSPRQFQQSPNYNNGQMISPQQRQLMGSPQSQQMKQLQLQQSPIIPTRQTQQNPINMSNPKTIRPTNQSQKVGQSSQSSQPQVQAQEFRHIERPLQVVKADDIEAPWKSKCAALERQILELQIQIKKNNGTIIEENVQEVQDDTKVKNLLNLKQELEKKISDDEEFMKELRLKLQELQEEYQVIITEKVTYASNEVETWMKKYTNLEKNYKESQQKISDLKRQLAQVEAADKAAQDQKKMDAKSEVRKSSKIF</sequence>
<feature type="compositionally biased region" description="Low complexity" evidence="1">
    <location>
        <begin position="9"/>
        <end position="20"/>
    </location>
</feature>
<dbReference type="EMBL" id="CAJJDP010000084">
    <property type="protein sequence ID" value="CAD8185394.1"/>
    <property type="molecule type" value="Genomic_DNA"/>
</dbReference>
<name>A0A8S1W5Z1_PAROT</name>
<dbReference type="OrthoDB" id="10482394at2759"/>
<reference evidence="2" key="1">
    <citation type="submission" date="2021-01" db="EMBL/GenBank/DDBJ databases">
        <authorList>
            <consortium name="Genoscope - CEA"/>
            <person name="William W."/>
        </authorList>
    </citation>
    <scope>NUCLEOTIDE SEQUENCE</scope>
</reference>